<dbReference type="GO" id="GO:0016491">
    <property type="term" value="F:oxidoreductase activity"/>
    <property type="evidence" value="ECO:0007669"/>
    <property type="project" value="UniProtKB-KW"/>
</dbReference>
<dbReference type="Pfam" id="PF01593">
    <property type="entry name" value="Amino_oxidase"/>
    <property type="match status" value="1"/>
</dbReference>
<dbReference type="SUPFAM" id="SSF51905">
    <property type="entry name" value="FAD/NAD(P)-binding domain"/>
    <property type="match status" value="1"/>
</dbReference>
<comment type="cofactor">
    <cofactor evidence="1 4">
        <name>FAD</name>
        <dbReference type="ChEBI" id="CHEBI:57692"/>
    </cofactor>
</comment>
<dbReference type="PANTHER" id="PTHR10742">
    <property type="entry name" value="FLAVIN MONOAMINE OXIDASE"/>
    <property type="match status" value="1"/>
</dbReference>
<reference evidence="6" key="1">
    <citation type="submission" date="2019-07" db="EMBL/GenBank/DDBJ databases">
        <title>Hyphodiscus hymeniophilus genome sequencing and assembly.</title>
        <authorList>
            <person name="Kramer G."/>
            <person name="Nodwell J."/>
        </authorList>
    </citation>
    <scope>NUCLEOTIDE SEQUENCE</scope>
    <source>
        <strain evidence="6">ATCC 34498</strain>
    </source>
</reference>
<feature type="binding site" evidence="3">
    <location>
        <position position="66"/>
    </location>
    <ligand>
        <name>FAD</name>
        <dbReference type="ChEBI" id="CHEBI:57692"/>
    </ligand>
</feature>
<name>A0A9P6VMM9_9HELO</name>
<dbReference type="InterPro" id="IPR002937">
    <property type="entry name" value="Amino_oxidase"/>
</dbReference>
<feature type="binding site" evidence="3">
    <location>
        <position position="263"/>
    </location>
    <ligand>
        <name>FAD</name>
        <dbReference type="ChEBI" id="CHEBI:57692"/>
    </ligand>
</feature>
<dbReference type="Gene3D" id="3.50.50.60">
    <property type="entry name" value="FAD/NAD(P)-binding domain"/>
    <property type="match status" value="1"/>
</dbReference>
<comment type="similarity">
    <text evidence="4">Belongs to the flavin monoamine oxidase family.</text>
</comment>
<comment type="caution">
    <text evidence="6">The sequence shown here is derived from an EMBL/GenBank/DDBJ whole genome shotgun (WGS) entry which is preliminary data.</text>
</comment>
<evidence type="ECO:0000256" key="4">
    <source>
        <dbReference type="RuleBase" id="RU362067"/>
    </source>
</evidence>
<organism evidence="6 7">
    <name type="scientific">Hyphodiscus hymeniophilus</name>
    <dbReference type="NCBI Taxonomy" id="353542"/>
    <lineage>
        <taxon>Eukaryota</taxon>
        <taxon>Fungi</taxon>
        <taxon>Dikarya</taxon>
        <taxon>Ascomycota</taxon>
        <taxon>Pezizomycotina</taxon>
        <taxon>Leotiomycetes</taxon>
        <taxon>Helotiales</taxon>
        <taxon>Hyphodiscaceae</taxon>
        <taxon>Hyphodiscus</taxon>
    </lineage>
</organism>
<dbReference type="Proteomes" id="UP000785200">
    <property type="component" value="Unassembled WGS sequence"/>
</dbReference>
<feature type="domain" description="Amine oxidase" evidence="5">
    <location>
        <begin position="65"/>
        <end position="502"/>
    </location>
</feature>
<evidence type="ECO:0000313" key="6">
    <source>
        <dbReference type="EMBL" id="KAG0650792.1"/>
    </source>
</evidence>
<accession>A0A9P6VMM9</accession>
<protein>
    <recommendedName>
        <fullName evidence="4">Amine oxidase</fullName>
        <ecNumber evidence="4">1.4.3.-</ecNumber>
    </recommendedName>
</protein>
<keyword evidence="2 4" id="KW-0560">Oxidoreductase</keyword>
<dbReference type="EC" id="1.4.3.-" evidence="4"/>
<evidence type="ECO:0000256" key="2">
    <source>
        <dbReference type="ARBA" id="ARBA00023002"/>
    </source>
</evidence>
<evidence type="ECO:0000313" key="7">
    <source>
        <dbReference type="Proteomes" id="UP000785200"/>
    </source>
</evidence>
<keyword evidence="4" id="KW-0274">FAD</keyword>
<dbReference type="InterPro" id="IPR050281">
    <property type="entry name" value="Flavin_monoamine_oxidase"/>
</dbReference>
<proteinExistence type="inferred from homology"/>
<dbReference type="AlphaFoldDB" id="A0A9P6VMM9"/>
<keyword evidence="7" id="KW-1185">Reference proteome</keyword>
<evidence type="ECO:0000259" key="5">
    <source>
        <dbReference type="Pfam" id="PF01593"/>
    </source>
</evidence>
<dbReference type="EMBL" id="VNKQ01000005">
    <property type="protein sequence ID" value="KAG0650792.1"/>
    <property type="molecule type" value="Genomic_DNA"/>
</dbReference>
<keyword evidence="4" id="KW-0285">Flavoprotein</keyword>
<dbReference type="Gene3D" id="3.90.660.10">
    <property type="match status" value="1"/>
</dbReference>
<dbReference type="InterPro" id="IPR036188">
    <property type="entry name" value="FAD/NAD-bd_sf"/>
</dbReference>
<evidence type="ECO:0000256" key="1">
    <source>
        <dbReference type="ARBA" id="ARBA00001974"/>
    </source>
</evidence>
<dbReference type="PRINTS" id="PR00757">
    <property type="entry name" value="AMINEOXDASEF"/>
</dbReference>
<gene>
    <name evidence="6" type="ORF">D0Z07_2653</name>
</gene>
<evidence type="ECO:0000256" key="3">
    <source>
        <dbReference type="PIRSR" id="PIRSR601613-1"/>
    </source>
</evidence>
<sequence>MSTLSISAAGDLNPKIIDLHAAQIPNLTSLSISETATTLKALNPELERLEPNNTQRHVIIVGAGISGLRAASVLQRHGVRVTILEGRPDRIGGRVLTSRNNGVARDIGAAWMHETSQNKLVQLIPKLGIEYYYDDGTPLYYTKEGRAGSQFKAKKVADEFADYCEWFYEEYPEAPDRPVKEFVHEFVKDHALITSDERRWAPQATREVELWIGTSIEEASSKHLSYFVTERNLYMKGGYDKIVNWTAESLIRDSDTIRLGEVVKDIEWGTSDQSIVVHSTYKEHEAHSYKADAIVCTVPLGVLRKKMVSFHPELPDSIAKGIQSFSYGALGKVFVEFSEVFWSKDNDQFIYYPSPLPADAEIDESSILSYATVTSNLWIMSGTKELCIQIAEPLTQRIESMTSPQAVYEFFEPLFKVLRTEPYKELPQLVNIETTHWTQDPLAGFGTYSVEKSGDDAGILMDALEKNRDSRLQFAGEHCTEVGNGCVHGAFETGEVAAKNLLETFGIPYDGRDSRRSFS</sequence>
<dbReference type="InterPro" id="IPR001613">
    <property type="entry name" value="Flavin_amine_oxidase"/>
</dbReference>
<dbReference type="PANTHER" id="PTHR10742:SF410">
    <property type="entry name" value="LYSINE-SPECIFIC HISTONE DEMETHYLASE 2"/>
    <property type="match status" value="1"/>
</dbReference>
<dbReference type="OrthoDB" id="5046242at2759"/>
<dbReference type="SUPFAM" id="SSF54373">
    <property type="entry name" value="FAD-linked reductases, C-terminal domain"/>
    <property type="match status" value="1"/>
</dbReference>